<evidence type="ECO:0000256" key="1">
    <source>
        <dbReference type="ARBA" id="ARBA00000085"/>
    </source>
</evidence>
<feature type="domain" description="PAS" evidence="10">
    <location>
        <begin position="132"/>
        <end position="177"/>
    </location>
</feature>
<feature type="domain" description="PAC" evidence="11">
    <location>
        <begin position="202"/>
        <end position="256"/>
    </location>
</feature>
<dbReference type="Gene3D" id="3.30.450.20">
    <property type="entry name" value="PAS domain"/>
    <property type="match status" value="2"/>
</dbReference>
<keyword evidence="3" id="KW-0597">Phosphoprotein</keyword>
<evidence type="ECO:0000259" key="11">
    <source>
        <dbReference type="PROSITE" id="PS50113"/>
    </source>
</evidence>
<keyword evidence="4" id="KW-0808">Transferase</keyword>
<dbReference type="CDD" id="cd00130">
    <property type="entry name" value="PAS"/>
    <property type="match status" value="1"/>
</dbReference>
<evidence type="ECO:0000259" key="10">
    <source>
        <dbReference type="PROSITE" id="PS50112"/>
    </source>
</evidence>
<dbReference type="Gene3D" id="1.10.287.130">
    <property type="match status" value="1"/>
</dbReference>
<dbReference type="Pfam" id="PF08448">
    <property type="entry name" value="PAS_4"/>
    <property type="match status" value="1"/>
</dbReference>
<accession>A0A9W5W7S5</accession>
<dbReference type="PROSITE" id="PS50109">
    <property type="entry name" value="HIS_KIN"/>
    <property type="match status" value="1"/>
</dbReference>
<dbReference type="AlphaFoldDB" id="A0A9W5W7S5"/>
<reference evidence="12 13" key="1">
    <citation type="submission" date="2014-02" db="EMBL/GenBank/DDBJ databases">
        <title>Genome sequence of Paenibacillus darwinianus reveals adaptive mechanisms for survival in Antarctic soils.</title>
        <authorList>
            <person name="Dsouza M."/>
            <person name="Taylor M.W."/>
            <person name="Turner S.J."/>
            <person name="Aislabie J."/>
        </authorList>
    </citation>
    <scope>NUCLEOTIDE SEQUENCE [LARGE SCALE GENOMIC DNA]</scope>
    <source>
        <strain evidence="12 13">CE1</strain>
    </source>
</reference>
<evidence type="ECO:0000313" key="12">
    <source>
        <dbReference type="EMBL" id="EXX89705.1"/>
    </source>
</evidence>
<keyword evidence="5" id="KW-0547">Nucleotide-binding</keyword>
<dbReference type="SMART" id="SM00086">
    <property type="entry name" value="PAC"/>
    <property type="match status" value="2"/>
</dbReference>
<keyword evidence="13" id="KW-1185">Reference proteome</keyword>
<evidence type="ECO:0000256" key="5">
    <source>
        <dbReference type="ARBA" id="ARBA00022741"/>
    </source>
</evidence>
<dbReference type="Pfam" id="PF13426">
    <property type="entry name" value="PAS_9"/>
    <property type="match status" value="1"/>
</dbReference>
<dbReference type="PROSITE" id="PS50113">
    <property type="entry name" value="PAC"/>
    <property type="match status" value="1"/>
</dbReference>
<dbReference type="InterPro" id="IPR000014">
    <property type="entry name" value="PAS"/>
</dbReference>
<dbReference type="GO" id="GO:0005524">
    <property type="term" value="F:ATP binding"/>
    <property type="evidence" value="ECO:0007669"/>
    <property type="project" value="UniProtKB-KW"/>
</dbReference>
<dbReference type="EC" id="2.7.13.3" evidence="2"/>
<dbReference type="Pfam" id="PF00512">
    <property type="entry name" value="HisKA"/>
    <property type="match status" value="1"/>
</dbReference>
<gene>
    <name evidence="12" type="ORF">BG53_15005</name>
</gene>
<protein>
    <recommendedName>
        <fullName evidence="2">histidine kinase</fullName>
        <ecNumber evidence="2">2.7.13.3</ecNumber>
    </recommendedName>
</protein>
<dbReference type="Pfam" id="PF02518">
    <property type="entry name" value="HATPase_c"/>
    <property type="match status" value="1"/>
</dbReference>
<evidence type="ECO:0000256" key="8">
    <source>
        <dbReference type="ARBA" id="ARBA00023012"/>
    </source>
</evidence>
<dbReference type="SUPFAM" id="SSF47384">
    <property type="entry name" value="Homodimeric domain of signal transducing histidine kinase"/>
    <property type="match status" value="1"/>
</dbReference>
<dbReference type="InterPro" id="IPR005467">
    <property type="entry name" value="His_kinase_dom"/>
</dbReference>
<dbReference type="PRINTS" id="PR00344">
    <property type="entry name" value="BCTRLSENSOR"/>
</dbReference>
<dbReference type="PANTHER" id="PTHR43065">
    <property type="entry name" value="SENSOR HISTIDINE KINASE"/>
    <property type="match status" value="1"/>
</dbReference>
<dbReference type="EMBL" id="JFHU01000088">
    <property type="protein sequence ID" value="EXX89705.1"/>
    <property type="molecule type" value="Genomic_DNA"/>
</dbReference>
<dbReference type="GO" id="GO:0000155">
    <property type="term" value="F:phosphorelay sensor kinase activity"/>
    <property type="evidence" value="ECO:0007669"/>
    <property type="project" value="InterPro"/>
</dbReference>
<dbReference type="Gene3D" id="3.30.565.10">
    <property type="entry name" value="Histidine kinase-like ATPase, C-terminal domain"/>
    <property type="match status" value="1"/>
</dbReference>
<dbReference type="InterPro" id="IPR004358">
    <property type="entry name" value="Sig_transdc_His_kin-like_C"/>
</dbReference>
<dbReference type="SUPFAM" id="SSF55785">
    <property type="entry name" value="PYP-like sensor domain (PAS domain)"/>
    <property type="match status" value="2"/>
</dbReference>
<dbReference type="InterPro" id="IPR000700">
    <property type="entry name" value="PAS-assoc_C"/>
</dbReference>
<dbReference type="RefSeq" id="WP_051587582.1">
    <property type="nucleotide sequence ID" value="NZ_KK082158.1"/>
</dbReference>
<dbReference type="OrthoDB" id="9815750at2"/>
<proteinExistence type="predicted"/>
<dbReference type="InterPro" id="IPR036097">
    <property type="entry name" value="HisK_dim/P_sf"/>
</dbReference>
<dbReference type="Proteomes" id="UP000053750">
    <property type="component" value="Unassembled WGS sequence"/>
</dbReference>
<feature type="domain" description="Histidine kinase" evidence="9">
    <location>
        <begin position="269"/>
        <end position="476"/>
    </location>
</feature>
<name>A0A9W5W7S5_9BACL</name>
<dbReference type="SMART" id="SM00388">
    <property type="entry name" value="HisKA"/>
    <property type="match status" value="1"/>
</dbReference>
<dbReference type="InterPro" id="IPR001610">
    <property type="entry name" value="PAC"/>
</dbReference>
<evidence type="ECO:0000313" key="13">
    <source>
        <dbReference type="Proteomes" id="UP000053750"/>
    </source>
</evidence>
<keyword evidence="7" id="KW-0067">ATP-binding</keyword>
<dbReference type="InterPro" id="IPR013656">
    <property type="entry name" value="PAS_4"/>
</dbReference>
<evidence type="ECO:0000256" key="4">
    <source>
        <dbReference type="ARBA" id="ARBA00022679"/>
    </source>
</evidence>
<evidence type="ECO:0000259" key="9">
    <source>
        <dbReference type="PROSITE" id="PS50109"/>
    </source>
</evidence>
<comment type="caution">
    <text evidence="12">The sequence shown here is derived from an EMBL/GenBank/DDBJ whole genome shotgun (WGS) entry which is preliminary data.</text>
</comment>
<keyword evidence="6 12" id="KW-0418">Kinase</keyword>
<evidence type="ECO:0000256" key="6">
    <source>
        <dbReference type="ARBA" id="ARBA00022777"/>
    </source>
</evidence>
<comment type="catalytic activity">
    <reaction evidence="1">
        <text>ATP + protein L-histidine = ADP + protein N-phospho-L-histidine.</text>
        <dbReference type="EC" id="2.7.13.3"/>
    </reaction>
</comment>
<evidence type="ECO:0000256" key="2">
    <source>
        <dbReference type="ARBA" id="ARBA00012438"/>
    </source>
</evidence>
<dbReference type="InterPro" id="IPR003661">
    <property type="entry name" value="HisK_dim/P_dom"/>
</dbReference>
<dbReference type="InterPro" id="IPR035965">
    <property type="entry name" value="PAS-like_dom_sf"/>
</dbReference>
<organism evidence="12 13">
    <name type="scientific">Paenibacillus darwinianus</name>
    <dbReference type="NCBI Taxonomy" id="1380763"/>
    <lineage>
        <taxon>Bacteria</taxon>
        <taxon>Bacillati</taxon>
        <taxon>Bacillota</taxon>
        <taxon>Bacilli</taxon>
        <taxon>Bacillales</taxon>
        <taxon>Paenibacillaceae</taxon>
        <taxon>Paenibacillus</taxon>
    </lineage>
</organism>
<dbReference type="CDD" id="cd00075">
    <property type="entry name" value="HATPase"/>
    <property type="match status" value="1"/>
</dbReference>
<dbReference type="PANTHER" id="PTHR43065:SF34">
    <property type="entry name" value="SPORULATION KINASE A"/>
    <property type="match status" value="1"/>
</dbReference>
<dbReference type="SMART" id="SM00091">
    <property type="entry name" value="PAS"/>
    <property type="match status" value="2"/>
</dbReference>
<dbReference type="SUPFAM" id="SSF55874">
    <property type="entry name" value="ATPase domain of HSP90 chaperone/DNA topoisomerase II/histidine kinase"/>
    <property type="match status" value="1"/>
</dbReference>
<evidence type="ECO:0000256" key="7">
    <source>
        <dbReference type="ARBA" id="ARBA00022840"/>
    </source>
</evidence>
<evidence type="ECO:0000256" key="3">
    <source>
        <dbReference type="ARBA" id="ARBA00022553"/>
    </source>
</evidence>
<dbReference type="CDD" id="cd00082">
    <property type="entry name" value="HisKA"/>
    <property type="match status" value="1"/>
</dbReference>
<keyword evidence="8" id="KW-0902">Two-component regulatory system</keyword>
<dbReference type="InterPro" id="IPR003594">
    <property type="entry name" value="HATPase_dom"/>
</dbReference>
<dbReference type="PROSITE" id="PS50112">
    <property type="entry name" value="PAS"/>
    <property type="match status" value="1"/>
</dbReference>
<sequence>MEKQKHLRSEIDLAQAIRLQQGMTVTFKKIDGRFIHTLCAGELVYQLGFTPDQVIGKDLYQLFPKDFAAAKECYYRRAWEGEEKVTYEGWHNHIHYLASLRPVKRNGAIVEVIASCVDISERKKAEIELSSTRELLESFFESSLDAIDVVDLSNHVIRINSAFEQIYGWSSEEVIGRGLPFIPCHMAEHAEALYRKIMAGEQIKNYETVRQCKDGRLIDVSLTVFPVRNASGSITGYAGISRDITEKKQTEAFLRKTDKLNVIGHLAAGVAHEIRNPLTSLRGFVQLLRNGYENKLEFYDIMLSEIDMINHIVTDFLMIAKPQTTDFKRFHIGGILKQVIGLLRAEADLRGIVVRLDIKSKPSEPVVHCAEFQIRQVFIKLLQNAIEAMPEGGTIFIEVENTAAGTILIRFLDQGGGIPKERLPKLGEPFYTTKEKGTGLGLMMCFRIIEAHGGHLLFDSQPGRGTSVEIRLPAAGI</sequence>
<dbReference type="NCBIfam" id="TIGR00229">
    <property type="entry name" value="sensory_box"/>
    <property type="match status" value="2"/>
</dbReference>
<dbReference type="InterPro" id="IPR036890">
    <property type="entry name" value="HATPase_C_sf"/>
</dbReference>
<dbReference type="SMART" id="SM00387">
    <property type="entry name" value="HATPase_c"/>
    <property type="match status" value="1"/>
</dbReference>